<feature type="region of interest" description="Disordered" evidence="1">
    <location>
        <begin position="77"/>
        <end position="102"/>
    </location>
</feature>
<reference evidence="2" key="2">
    <citation type="submission" date="2023-05" db="EMBL/GenBank/DDBJ databases">
        <authorList>
            <person name="Fouks B."/>
        </authorList>
    </citation>
    <scope>NUCLEOTIDE SEQUENCE</scope>
    <source>
        <strain evidence="2">Stay&amp;Tobe</strain>
        <tissue evidence="2">Testes</tissue>
    </source>
</reference>
<dbReference type="Proteomes" id="UP001233999">
    <property type="component" value="Unassembled WGS sequence"/>
</dbReference>
<gene>
    <name evidence="2" type="ORF">L9F63_018366</name>
</gene>
<comment type="caution">
    <text evidence="2">The sequence shown here is derived from an EMBL/GenBank/DDBJ whole genome shotgun (WGS) entry which is preliminary data.</text>
</comment>
<accession>A0AAD7ZWN3</accession>
<organism evidence="2 3">
    <name type="scientific">Diploptera punctata</name>
    <name type="common">Pacific beetle cockroach</name>
    <dbReference type="NCBI Taxonomy" id="6984"/>
    <lineage>
        <taxon>Eukaryota</taxon>
        <taxon>Metazoa</taxon>
        <taxon>Ecdysozoa</taxon>
        <taxon>Arthropoda</taxon>
        <taxon>Hexapoda</taxon>
        <taxon>Insecta</taxon>
        <taxon>Pterygota</taxon>
        <taxon>Neoptera</taxon>
        <taxon>Polyneoptera</taxon>
        <taxon>Dictyoptera</taxon>
        <taxon>Blattodea</taxon>
        <taxon>Blaberoidea</taxon>
        <taxon>Blaberidae</taxon>
        <taxon>Diplopterinae</taxon>
        <taxon>Diploptera</taxon>
    </lineage>
</organism>
<feature type="non-terminal residue" evidence="2">
    <location>
        <position position="1"/>
    </location>
</feature>
<dbReference type="AlphaFoldDB" id="A0AAD7ZWN3"/>
<proteinExistence type="predicted"/>
<dbReference type="EMBL" id="JASPKZ010005697">
    <property type="protein sequence ID" value="KAJ9588259.1"/>
    <property type="molecule type" value="Genomic_DNA"/>
</dbReference>
<feature type="region of interest" description="Disordered" evidence="1">
    <location>
        <begin position="1"/>
        <end position="30"/>
    </location>
</feature>
<evidence type="ECO:0000313" key="3">
    <source>
        <dbReference type="Proteomes" id="UP001233999"/>
    </source>
</evidence>
<protein>
    <submittedName>
        <fullName evidence="2">Uncharacterized protein</fullName>
    </submittedName>
</protein>
<feature type="compositionally biased region" description="Low complexity" evidence="1">
    <location>
        <begin position="1"/>
        <end position="12"/>
    </location>
</feature>
<evidence type="ECO:0000313" key="2">
    <source>
        <dbReference type="EMBL" id="KAJ9588259.1"/>
    </source>
</evidence>
<feature type="compositionally biased region" description="Polar residues" evidence="1">
    <location>
        <begin position="13"/>
        <end position="22"/>
    </location>
</feature>
<name>A0AAD7ZWN3_DIPPU</name>
<sequence length="108" mass="12157">MENLQEQLQQNQALNSKFNNRQMPPWVPLNRFPNLVRQPTSQLIKAGTTTPAAMEWLNAFTVNLRQSPYDVLATSSTTRSAGYTERPQRGPGAPSAKLMTPCTVHFNR</sequence>
<keyword evidence="3" id="KW-1185">Reference proteome</keyword>
<reference evidence="2" key="1">
    <citation type="journal article" date="2023" name="IScience">
        <title>Live-bearing cockroach genome reveals convergent evolutionary mechanisms linked to viviparity in insects and beyond.</title>
        <authorList>
            <person name="Fouks B."/>
            <person name="Harrison M.C."/>
            <person name="Mikhailova A.A."/>
            <person name="Marchal E."/>
            <person name="English S."/>
            <person name="Carruthers M."/>
            <person name="Jennings E.C."/>
            <person name="Chiamaka E.L."/>
            <person name="Frigard R.A."/>
            <person name="Pippel M."/>
            <person name="Attardo G.M."/>
            <person name="Benoit J.B."/>
            <person name="Bornberg-Bauer E."/>
            <person name="Tobe S.S."/>
        </authorList>
    </citation>
    <scope>NUCLEOTIDE SEQUENCE</scope>
    <source>
        <strain evidence="2">Stay&amp;Tobe</strain>
    </source>
</reference>
<evidence type="ECO:0000256" key="1">
    <source>
        <dbReference type="SAM" id="MobiDB-lite"/>
    </source>
</evidence>